<comment type="caution">
    <text evidence="1">The sequence shown here is derived from an EMBL/GenBank/DDBJ whole genome shotgun (WGS) entry which is preliminary data.</text>
</comment>
<evidence type="ECO:0000313" key="2">
    <source>
        <dbReference type="Proteomes" id="UP000634136"/>
    </source>
</evidence>
<organism evidence="1 2">
    <name type="scientific">Senna tora</name>
    <dbReference type="NCBI Taxonomy" id="362788"/>
    <lineage>
        <taxon>Eukaryota</taxon>
        <taxon>Viridiplantae</taxon>
        <taxon>Streptophyta</taxon>
        <taxon>Embryophyta</taxon>
        <taxon>Tracheophyta</taxon>
        <taxon>Spermatophyta</taxon>
        <taxon>Magnoliopsida</taxon>
        <taxon>eudicotyledons</taxon>
        <taxon>Gunneridae</taxon>
        <taxon>Pentapetalae</taxon>
        <taxon>rosids</taxon>
        <taxon>fabids</taxon>
        <taxon>Fabales</taxon>
        <taxon>Fabaceae</taxon>
        <taxon>Caesalpinioideae</taxon>
        <taxon>Cassia clade</taxon>
        <taxon>Senna</taxon>
    </lineage>
</organism>
<proteinExistence type="predicted"/>
<dbReference type="AlphaFoldDB" id="A0A834W9V8"/>
<accession>A0A834W9V8</accession>
<sequence length="52" mass="6349">MVRNIWYCKGRRRREEAQKRWTRDETGGECVCVYRCRGMEVEGTDSIEVYWT</sequence>
<gene>
    <name evidence="1" type="ORF">G2W53_029689</name>
</gene>
<dbReference type="Proteomes" id="UP000634136">
    <property type="component" value="Unassembled WGS sequence"/>
</dbReference>
<dbReference type="EMBL" id="JAAIUW010000009">
    <property type="protein sequence ID" value="KAF7815720.1"/>
    <property type="molecule type" value="Genomic_DNA"/>
</dbReference>
<keyword evidence="2" id="KW-1185">Reference proteome</keyword>
<reference evidence="1" key="1">
    <citation type="submission" date="2020-09" db="EMBL/GenBank/DDBJ databases">
        <title>Genome-Enabled Discovery of Anthraquinone Biosynthesis in Senna tora.</title>
        <authorList>
            <person name="Kang S.-H."/>
            <person name="Pandey R.P."/>
            <person name="Lee C.-M."/>
            <person name="Sim J.-S."/>
            <person name="Jeong J.-T."/>
            <person name="Choi B.-S."/>
            <person name="Jung M."/>
            <person name="Ginzburg D."/>
            <person name="Zhao K."/>
            <person name="Won S.Y."/>
            <person name="Oh T.-J."/>
            <person name="Yu Y."/>
            <person name="Kim N.-H."/>
            <person name="Lee O.R."/>
            <person name="Lee T.-H."/>
            <person name="Bashyal P."/>
            <person name="Kim T.-S."/>
            <person name="Lee W.-H."/>
            <person name="Kawkins C."/>
            <person name="Kim C.-K."/>
            <person name="Kim J.S."/>
            <person name="Ahn B.O."/>
            <person name="Rhee S.Y."/>
            <person name="Sohng J.K."/>
        </authorList>
    </citation>
    <scope>NUCLEOTIDE SEQUENCE</scope>
    <source>
        <tissue evidence="1">Leaf</tissue>
    </source>
</reference>
<evidence type="ECO:0000313" key="1">
    <source>
        <dbReference type="EMBL" id="KAF7815720.1"/>
    </source>
</evidence>
<protein>
    <submittedName>
        <fullName evidence="1">Uncharacterized protein</fullName>
    </submittedName>
</protein>
<name>A0A834W9V8_9FABA</name>